<evidence type="ECO:0000256" key="1">
    <source>
        <dbReference type="ARBA" id="ARBA00007435"/>
    </source>
</evidence>
<dbReference type="SUPFAM" id="SSF82771">
    <property type="entry name" value="GIY-YIG endonuclease"/>
    <property type="match status" value="1"/>
</dbReference>
<comment type="similarity">
    <text evidence="1">Belongs to the UPF0213 family.</text>
</comment>
<accession>A0A849KWB2</accession>
<sequence>MPHFVYILASRPGGALYTGATSDLRRRVEQHRARVVPGHTARYGIGTLVWFEIHETREAALARERSIKRWRRLWKDQLILGLNPDWRDISGLIP</sequence>
<dbReference type="InterPro" id="IPR000305">
    <property type="entry name" value="GIY-YIG_endonuc"/>
</dbReference>
<dbReference type="CDD" id="cd10448">
    <property type="entry name" value="GIY-YIG_unchar_3"/>
    <property type="match status" value="1"/>
</dbReference>
<protein>
    <submittedName>
        <fullName evidence="3">GIY-YIG nuclease family protein</fullName>
    </submittedName>
</protein>
<evidence type="ECO:0000259" key="2">
    <source>
        <dbReference type="PROSITE" id="PS50164"/>
    </source>
</evidence>
<comment type="caution">
    <text evidence="3">The sequence shown here is derived from an EMBL/GenBank/DDBJ whole genome shotgun (WGS) entry which is preliminary data.</text>
</comment>
<dbReference type="Pfam" id="PF01541">
    <property type="entry name" value="GIY-YIG"/>
    <property type="match status" value="1"/>
</dbReference>
<proteinExistence type="inferred from homology"/>
<dbReference type="InterPro" id="IPR050190">
    <property type="entry name" value="UPF0213_domain"/>
</dbReference>
<dbReference type="EMBL" id="JABFBC010000001">
    <property type="protein sequence ID" value="NNU79495.1"/>
    <property type="molecule type" value="Genomic_DNA"/>
</dbReference>
<dbReference type="AlphaFoldDB" id="A0A849KWB2"/>
<gene>
    <name evidence="3" type="ORF">HMH01_03495</name>
</gene>
<evidence type="ECO:0000313" key="4">
    <source>
        <dbReference type="Proteomes" id="UP000572377"/>
    </source>
</evidence>
<reference evidence="3 4" key="1">
    <citation type="submission" date="2020-05" db="EMBL/GenBank/DDBJ databases">
        <title>Gimesia benthica sp. nov., a novel planctomycete isolated from a deep-sea water sample of the Northwest Indian Ocean.</title>
        <authorList>
            <person name="Wang J."/>
            <person name="Ruan C."/>
            <person name="Song L."/>
            <person name="Zhu Y."/>
            <person name="Li A."/>
            <person name="Zheng X."/>
            <person name="Wang L."/>
            <person name="Lu Z."/>
            <person name="Huang Y."/>
            <person name="Du W."/>
            <person name="Zhou Y."/>
            <person name="Huang L."/>
            <person name="Dai X."/>
        </authorList>
    </citation>
    <scope>NUCLEOTIDE SEQUENCE [LARGE SCALE GENOMIC DNA]</scope>
    <source>
        <strain evidence="3 4">YYQ-30</strain>
    </source>
</reference>
<name>A0A849KWB2_9RHOB</name>
<organism evidence="3 4">
    <name type="scientific">Halovulum dunhuangense</name>
    <dbReference type="NCBI Taxonomy" id="1505036"/>
    <lineage>
        <taxon>Bacteria</taxon>
        <taxon>Pseudomonadati</taxon>
        <taxon>Pseudomonadota</taxon>
        <taxon>Alphaproteobacteria</taxon>
        <taxon>Rhodobacterales</taxon>
        <taxon>Paracoccaceae</taxon>
        <taxon>Halovulum</taxon>
    </lineage>
</organism>
<dbReference type="PROSITE" id="PS50164">
    <property type="entry name" value="GIY_YIG"/>
    <property type="match status" value="1"/>
</dbReference>
<dbReference type="PANTHER" id="PTHR34477:SF5">
    <property type="entry name" value="BSL5627 PROTEIN"/>
    <property type="match status" value="1"/>
</dbReference>
<dbReference type="Proteomes" id="UP000572377">
    <property type="component" value="Unassembled WGS sequence"/>
</dbReference>
<dbReference type="Gene3D" id="3.40.1440.10">
    <property type="entry name" value="GIY-YIG endonuclease"/>
    <property type="match status" value="1"/>
</dbReference>
<keyword evidence="4" id="KW-1185">Reference proteome</keyword>
<evidence type="ECO:0000313" key="3">
    <source>
        <dbReference type="EMBL" id="NNU79495.1"/>
    </source>
</evidence>
<dbReference type="RefSeq" id="WP_171322532.1">
    <property type="nucleotide sequence ID" value="NZ_JABFBC010000001.1"/>
</dbReference>
<feature type="domain" description="GIY-YIG" evidence="2">
    <location>
        <begin position="1"/>
        <end position="77"/>
    </location>
</feature>
<dbReference type="InterPro" id="IPR035901">
    <property type="entry name" value="GIY-YIG_endonuc_sf"/>
</dbReference>
<dbReference type="PANTHER" id="PTHR34477">
    <property type="entry name" value="UPF0213 PROTEIN YHBQ"/>
    <property type="match status" value="1"/>
</dbReference>